<reference evidence="2" key="1">
    <citation type="submission" date="2019-08" db="EMBL/GenBank/DDBJ databases">
        <title>The improved chromosome-level genome for the pearl oyster Pinctada fucata martensii using PacBio sequencing and Hi-C.</title>
        <authorList>
            <person name="Zheng Z."/>
        </authorList>
    </citation>
    <scope>NUCLEOTIDE SEQUENCE</scope>
    <source>
        <strain evidence="2">ZZ-2019</strain>
        <tissue evidence="2">Adductor muscle</tissue>
    </source>
</reference>
<organism evidence="2 3">
    <name type="scientific">Pinctada imbricata</name>
    <name type="common">Atlantic pearl-oyster</name>
    <name type="synonym">Pinctada martensii</name>
    <dbReference type="NCBI Taxonomy" id="66713"/>
    <lineage>
        <taxon>Eukaryota</taxon>
        <taxon>Metazoa</taxon>
        <taxon>Spiralia</taxon>
        <taxon>Lophotrochozoa</taxon>
        <taxon>Mollusca</taxon>
        <taxon>Bivalvia</taxon>
        <taxon>Autobranchia</taxon>
        <taxon>Pteriomorphia</taxon>
        <taxon>Pterioida</taxon>
        <taxon>Pterioidea</taxon>
        <taxon>Pteriidae</taxon>
        <taxon>Pinctada</taxon>
    </lineage>
</organism>
<dbReference type="InterPro" id="IPR001680">
    <property type="entry name" value="WD40_rpt"/>
</dbReference>
<accession>A0AA89BTP4</accession>
<dbReference type="PANTHER" id="PTHR44566:SF1">
    <property type="entry name" value="WD REPEAT-CONTAINING PROTEIN 25"/>
    <property type="match status" value="1"/>
</dbReference>
<dbReference type="Pfam" id="PF00400">
    <property type="entry name" value="WD40"/>
    <property type="match status" value="1"/>
</dbReference>
<dbReference type="InterPro" id="IPR015943">
    <property type="entry name" value="WD40/YVTN_repeat-like_dom_sf"/>
</dbReference>
<evidence type="ECO:0000313" key="2">
    <source>
        <dbReference type="EMBL" id="KAK3094135.1"/>
    </source>
</evidence>
<sequence>MDSLQNYITDSEEEEEGESSTKENTDQRNGKALNRFHHDSHVTSCKFHPSNCNLFISGCQNMILSWDVRSPSNPCQKYRYKDRIGQDLLFNTDGDTFFSACDELSQDSADRNIMCWDFKSGVVLSNQIYQERYSCTRLKLHPTESHFLAQSHGNYIAIFSLNRPYKMTKAKRFEGHKLAGYSIGFDLTPDGASVVSGDAFGKVYVYNYNTGRNHKTLRTDIDVCMDVSCHPLLPSTFVCCGWDGSIEVWH</sequence>
<dbReference type="SUPFAM" id="SSF50978">
    <property type="entry name" value="WD40 repeat-like"/>
    <property type="match status" value="1"/>
</dbReference>
<dbReference type="AlphaFoldDB" id="A0AA89BTP4"/>
<gene>
    <name evidence="2" type="ORF">FSP39_024550</name>
</gene>
<evidence type="ECO:0000256" key="1">
    <source>
        <dbReference type="SAM" id="MobiDB-lite"/>
    </source>
</evidence>
<dbReference type="InterPro" id="IPR036322">
    <property type="entry name" value="WD40_repeat_dom_sf"/>
</dbReference>
<feature type="region of interest" description="Disordered" evidence="1">
    <location>
        <begin position="1"/>
        <end position="29"/>
    </location>
</feature>
<dbReference type="Proteomes" id="UP001186944">
    <property type="component" value="Unassembled WGS sequence"/>
</dbReference>
<dbReference type="SMART" id="SM00320">
    <property type="entry name" value="WD40"/>
    <property type="match status" value="4"/>
</dbReference>
<protein>
    <submittedName>
        <fullName evidence="2">Uncharacterized protein</fullName>
    </submittedName>
</protein>
<evidence type="ECO:0000313" key="3">
    <source>
        <dbReference type="Proteomes" id="UP001186944"/>
    </source>
</evidence>
<proteinExistence type="predicted"/>
<dbReference type="EMBL" id="VSWD01000009">
    <property type="protein sequence ID" value="KAK3094135.1"/>
    <property type="molecule type" value="Genomic_DNA"/>
</dbReference>
<dbReference type="Gene3D" id="2.130.10.10">
    <property type="entry name" value="YVTN repeat-like/Quinoprotein amine dehydrogenase"/>
    <property type="match status" value="1"/>
</dbReference>
<dbReference type="PANTHER" id="PTHR44566">
    <property type="entry name" value="TRANSDUCIN/WD40 REPEAT-LIKE SUPERFAMILY PROTEIN"/>
    <property type="match status" value="1"/>
</dbReference>
<name>A0AA89BTP4_PINIB</name>
<feature type="compositionally biased region" description="Basic and acidic residues" evidence="1">
    <location>
        <begin position="19"/>
        <end position="29"/>
    </location>
</feature>
<keyword evidence="3" id="KW-1185">Reference proteome</keyword>
<comment type="caution">
    <text evidence="2">The sequence shown here is derived from an EMBL/GenBank/DDBJ whole genome shotgun (WGS) entry which is preliminary data.</text>
</comment>
<dbReference type="InterPro" id="IPR053053">
    <property type="entry name" value="WD_repeat_protein"/>
</dbReference>